<keyword evidence="4" id="KW-1185">Reference proteome</keyword>
<comment type="caution">
    <text evidence="3">The sequence shown here is derived from an EMBL/GenBank/DDBJ whole genome shotgun (WGS) entry which is preliminary data.</text>
</comment>
<evidence type="ECO:0000313" key="4">
    <source>
        <dbReference type="Proteomes" id="UP001144451"/>
    </source>
</evidence>
<reference evidence="3" key="1">
    <citation type="submission" date="2022-12" db="EMBL/GenBank/DDBJ databases">
        <title>Reference genome sequencing for broad-spectrum identification of bacterial and archaeal isolates by mass spectrometry.</title>
        <authorList>
            <person name="Sekiguchi Y."/>
            <person name="Tourlousse D.M."/>
        </authorList>
    </citation>
    <scope>NUCLEOTIDE SEQUENCE</scope>
    <source>
        <strain evidence="3">5-2</strain>
    </source>
</reference>
<feature type="compositionally biased region" description="Gly residues" evidence="1">
    <location>
        <begin position="1"/>
        <end position="42"/>
    </location>
</feature>
<sequence>MSNTGWGGPGDGAGPPGQGQGGPWQGGPQGGQGRGGPQGGAPQGPWQSPQWQQPPSQPPQGPGYGQAPGVQPPAPQRKRPWALLAVAASCILAMILVVGGGITFLALNRGGPEPVAGDPTTTTESVEPSDSEATSTAEETPTTEASDYSEFHVLGLGEFPEATPEELLGVMQDNPLTEGGLPDVGSCDLPATPTAPSQEQLQAVLDAASGCLNQVWSVASSDRGLPWTAPDVVVYTWPDVPSSSSCEADTFAEDVPRMCNLDSTIYWPVGYGTATDFEDEAHAPGAYLWDLAYMYSNAASWNSTLVFYQGELRNQYEDTDPEAFDDAWRRNSLQWICWASAASMQVPSAAQPSQELRDALGSPDAWEAGEPPNDITPENRARWIAAGFESGGDLAKCNTWTAETETVS</sequence>
<keyword evidence="2" id="KW-0812">Transmembrane</keyword>
<organism evidence="3 4">
    <name type="scientific">Brachybacterium conglomeratum</name>
    <dbReference type="NCBI Taxonomy" id="47846"/>
    <lineage>
        <taxon>Bacteria</taxon>
        <taxon>Bacillati</taxon>
        <taxon>Actinomycetota</taxon>
        <taxon>Actinomycetes</taxon>
        <taxon>Micrococcales</taxon>
        <taxon>Dermabacteraceae</taxon>
        <taxon>Brachybacterium</taxon>
    </lineage>
</organism>
<gene>
    <name evidence="3" type="ORF">BCONGLO52_08370</name>
</gene>
<feature type="region of interest" description="Disordered" evidence="1">
    <location>
        <begin position="1"/>
        <end position="76"/>
    </location>
</feature>
<keyword evidence="2" id="KW-0472">Membrane</keyword>
<protein>
    <recommendedName>
        <fullName evidence="5">Metalloprotease</fullName>
    </recommendedName>
</protein>
<feature type="compositionally biased region" description="Low complexity" evidence="1">
    <location>
        <begin position="131"/>
        <end position="146"/>
    </location>
</feature>
<evidence type="ECO:0000256" key="2">
    <source>
        <dbReference type="SAM" id="Phobius"/>
    </source>
</evidence>
<feature type="transmembrane region" description="Helical" evidence="2">
    <location>
        <begin position="81"/>
        <end position="107"/>
    </location>
</feature>
<evidence type="ECO:0008006" key="5">
    <source>
        <dbReference type="Google" id="ProtNLM"/>
    </source>
</evidence>
<accession>A0ABQ5RF56</accession>
<dbReference type="EMBL" id="BSDQ01000001">
    <property type="protein sequence ID" value="GLI29996.1"/>
    <property type="molecule type" value="Genomic_DNA"/>
</dbReference>
<proteinExistence type="predicted"/>
<feature type="compositionally biased region" description="Low complexity" evidence="1">
    <location>
        <begin position="43"/>
        <end position="54"/>
    </location>
</feature>
<feature type="region of interest" description="Disordered" evidence="1">
    <location>
        <begin position="114"/>
        <end position="148"/>
    </location>
</feature>
<keyword evidence="2" id="KW-1133">Transmembrane helix</keyword>
<evidence type="ECO:0000256" key="1">
    <source>
        <dbReference type="SAM" id="MobiDB-lite"/>
    </source>
</evidence>
<evidence type="ECO:0000313" key="3">
    <source>
        <dbReference type="EMBL" id="GLI29996.1"/>
    </source>
</evidence>
<dbReference type="Proteomes" id="UP001144451">
    <property type="component" value="Unassembled WGS sequence"/>
</dbReference>
<name>A0ABQ5RF56_9MICO</name>